<name>A0ACB9N8Q4_BAUVA</name>
<protein>
    <submittedName>
        <fullName evidence="1">Uncharacterized protein</fullName>
    </submittedName>
</protein>
<evidence type="ECO:0000313" key="2">
    <source>
        <dbReference type="Proteomes" id="UP000828941"/>
    </source>
</evidence>
<proteinExistence type="predicted"/>
<dbReference type="EMBL" id="CM039432">
    <property type="protein sequence ID" value="KAI4332752.1"/>
    <property type="molecule type" value="Genomic_DNA"/>
</dbReference>
<organism evidence="1 2">
    <name type="scientific">Bauhinia variegata</name>
    <name type="common">Purple orchid tree</name>
    <name type="synonym">Phanera variegata</name>
    <dbReference type="NCBI Taxonomy" id="167791"/>
    <lineage>
        <taxon>Eukaryota</taxon>
        <taxon>Viridiplantae</taxon>
        <taxon>Streptophyta</taxon>
        <taxon>Embryophyta</taxon>
        <taxon>Tracheophyta</taxon>
        <taxon>Spermatophyta</taxon>
        <taxon>Magnoliopsida</taxon>
        <taxon>eudicotyledons</taxon>
        <taxon>Gunneridae</taxon>
        <taxon>Pentapetalae</taxon>
        <taxon>rosids</taxon>
        <taxon>fabids</taxon>
        <taxon>Fabales</taxon>
        <taxon>Fabaceae</taxon>
        <taxon>Cercidoideae</taxon>
        <taxon>Cercideae</taxon>
        <taxon>Bauhiniinae</taxon>
        <taxon>Bauhinia</taxon>
    </lineage>
</organism>
<evidence type="ECO:0000313" key="1">
    <source>
        <dbReference type="EMBL" id="KAI4332752.1"/>
    </source>
</evidence>
<accession>A0ACB9N8Q4</accession>
<gene>
    <name evidence="1" type="ORF">L6164_017634</name>
</gene>
<keyword evidence="2" id="KW-1185">Reference proteome</keyword>
<sequence length="133" mass="14717">MSLPSLLLIILFLCFSMCVCTARPFVAVDEASKVQFNISGKIPENVKKHSVESSAVTKKRGIKSIGAMTQRSKPTKSVNVKKLQSSSKQDFPGQVPTKSVVSVSRRVPHKKQDQNPGFYSDYSQPRTRPPSHN</sequence>
<reference evidence="1 2" key="1">
    <citation type="journal article" date="2022" name="DNA Res.">
        <title>Chromosomal-level genome assembly of the orchid tree Bauhinia variegata (Leguminosae; Cercidoideae) supports the allotetraploid origin hypothesis of Bauhinia.</title>
        <authorList>
            <person name="Zhong Y."/>
            <person name="Chen Y."/>
            <person name="Zheng D."/>
            <person name="Pang J."/>
            <person name="Liu Y."/>
            <person name="Luo S."/>
            <person name="Meng S."/>
            <person name="Qian L."/>
            <person name="Wei D."/>
            <person name="Dai S."/>
            <person name="Zhou R."/>
        </authorList>
    </citation>
    <scope>NUCLEOTIDE SEQUENCE [LARGE SCALE GENOMIC DNA]</scope>
    <source>
        <strain evidence="1">BV-YZ2020</strain>
    </source>
</reference>
<comment type="caution">
    <text evidence="1">The sequence shown here is derived from an EMBL/GenBank/DDBJ whole genome shotgun (WGS) entry which is preliminary data.</text>
</comment>
<dbReference type="Proteomes" id="UP000828941">
    <property type="component" value="Chromosome 7"/>
</dbReference>